<dbReference type="GO" id="GO:0006400">
    <property type="term" value="P:tRNA modification"/>
    <property type="evidence" value="ECO:0007669"/>
    <property type="project" value="InterPro"/>
</dbReference>
<name>A0A5N7MWL2_9HYPH</name>
<dbReference type="Gene3D" id="3.20.20.105">
    <property type="entry name" value="Queuine tRNA-ribosyltransferase-like"/>
    <property type="match status" value="1"/>
</dbReference>
<dbReference type="Proteomes" id="UP000403266">
    <property type="component" value="Unassembled WGS sequence"/>
</dbReference>
<evidence type="ECO:0000313" key="3">
    <source>
        <dbReference type="Proteomes" id="UP000403266"/>
    </source>
</evidence>
<dbReference type="InterPro" id="IPR036511">
    <property type="entry name" value="TGT-like_sf"/>
</dbReference>
<evidence type="ECO:0000313" key="2">
    <source>
        <dbReference type="EMBL" id="MPR31080.1"/>
    </source>
</evidence>
<proteinExistence type="predicted"/>
<sequence length="344" mass="38536">MLKFLLGLPHVMRGPLIDAARSLNAPVLISANALSTWKKDLSGIPVWHGFNTRNLHHLDGLEAYLDSAGFVAASRYRGFAWTVDQYLDLAAAYPWRWFASLDLCSEPEIARNRDLVLDRISGTVDLNRACIRGARERGILNRLMPVLQGWMPEDYVRCLERMPDLSGFPIVGVGSMCRRHLHGPQGILQVIETLDRELRGTSIRLHLFGLKGVGAAELRQHPRVATVDSQAYGTKARVEAREAGISKTNRFLAQIMTDWYLKQVDALQAPAGENRHPPALLDLRMPVPLSPFEARLHLAREQMRELLEAGEIDWQQLHDESVLAFAFDDEESQTASHAEIALAA</sequence>
<evidence type="ECO:0000259" key="1">
    <source>
        <dbReference type="Pfam" id="PF23859"/>
    </source>
</evidence>
<dbReference type="OrthoDB" id="8116828at2"/>
<dbReference type="EMBL" id="VOSK01000536">
    <property type="protein sequence ID" value="MPR31080.1"/>
    <property type="molecule type" value="Genomic_DNA"/>
</dbReference>
<dbReference type="InterPro" id="IPR055645">
    <property type="entry name" value="DpdA"/>
</dbReference>
<dbReference type="SUPFAM" id="SSF51713">
    <property type="entry name" value="tRNA-guanine transglycosylase"/>
    <property type="match status" value="1"/>
</dbReference>
<protein>
    <recommendedName>
        <fullName evidence="1">DeoxyPurine in DNA protein A domain-containing protein</fullName>
    </recommendedName>
</protein>
<organism evidence="2 3">
    <name type="scientific">Microvirga tunisiensis</name>
    <dbReference type="NCBI Taxonomy" id="2108360"/>
    <lineage>
        <taxon>Bacteria</taxon>
        <taxon>Pseudomonadati</taxon>
        <taxon>Pseudomonadota</taxon>
        <taxon>Alphaproteobacteria</taxon>
        <taxon>Hyphomicrobiales</taxon>
        <taxon>Methylobacteriaceae</taxon>
        <taxon>Microvirga</taxon>
    </lineage>
</organism>
<comment type="caution">
    <text evidence="2">The sequence shown here is derived from an EMBL/GenBank/DDBJ whole genome shotgun (WGS) entry which is preliminary data.</text>
</comment>
<dbReference type="AlphaFoldDB" id="A0A5N7MWL2"/>
<feature type="domain" description="DeoxyPurine in DNA protein A" evidence="1">
    <location>
        <begin position="64"/>
        <end position="277"/>
    </location>
</feature>
<reference evidence="2 3" key="1">
    <citation type="journal article" date="2019" name="Syst. Appl. Microbiol.">
        <title>Microvirga tunisiensis sp. nov., a root nodule symbiotic bacterium isolated from Lupinus micranthus and L. luteus grown in Northern Tunisia.</title>
        <authorList>
            <person name="Msaddak A."/>
            <person name="Rejili M."/>
            <person name="Duran D."/>
            <person name="Mars M."/>
            <person name="Palacios J.M."/>
            <person name="Ruiz-Argueso T."/>
            <person name="Rey L."/>
            <person name="Imperial J."/>
        </authorList>
    </citation>
    <scope>NUCLEOTIDE SEQUENCE [LARGE SCALE GENOMIC DNA]</scope>
    <source>
        <strain evidence="2 3">Lmie10</strain>
    </source>
</reference>
<gene>
    <name evidence="2" type="ORF">FS320_40795</name>
</gene>
<keyword evidence="3" id="KW-1185">Reference proteome</keyword>
<accession>A0A5N7MWL2</accession>
<dbReference type="RefSeq" id="WP_152718233.1">
    <property type="nucleotide sequence ID" value="NZ_VOSJ01000563.1"/>
</dbReference>
<dbReference type="Pfam" id="PF23859">
    <property type="entry name" value="DpdA"/>
    <property type="match status" value="1"/>
</dbReference>